<name>A0A4W3H1F8_CALMI</name>
<dbReference type="FunFam" id="1.20.90.10:FF:000011">
    <property type="entry name" value="Phospholipase A(2)"/>
    <property type="match status" value="1"/>
</dbReference>
<accession>A0A4W3H1F8</accession>
<evidence type="ECO:0000256" key="9">
    <source>
        <dbReference type="ARBA" id="ARBA00047535"/>
    </source>
</evidence>
<dbReference type="GO" id="GO:0050482">
    <property type="term" value="P:arachidonate secretion"/>
    <property type="evidence" value="ECO:0007669"/>
    <property type="project" value="InterPro"/>
</dbReference>
<feature type="active site" evidence="16">
    <location>
        <position position="125"/>
    </location>
</feature>
<evidence type="ECO:0000256" key="6">
    <source>
        <dbReference type="ARBA" id="ARBA00022837"/>
    </source>
</evidence>
<feature type="disulfide bond" evidence="18">
    <location>
        <begin position="71"/>
        <end position="131"/>
    </location>
</feature>
<gene>
    <name evidence="22" type="primary">LOC103188680</name>
</gene>
<evidence type="ECO:0000256" key="2">
    <source>
        <dbReference type="ARBA" id="ARBA00013278"/>
    </source>
</evidence>
<comment type="catalytic activity">
    <reaction evidence="14">
        <text>1-hexadecanoyl-2-(9Z-octadecenoyl)-sn-glycero-3-phosphocholine + H2O = 1-hexadecanoyl-sn-glycero-3-phosphocholine + (9Z)-octadecenoate + H(+)</text>
        <dbReference type="Rhea" id="RHEA:38779"/>
        <dbReference type="ChEBI" id="CHEBI:15377"/>
        <dbReference type="ChEBI" id="CHEBI:15378"/>
        <dbReference type="ChEBI" id="CHEBI:30823"/>
        <dbReference type="ChEBI" id="CHEBI:72998"/>
        <dbReference type="ChEBI" id="CHEBI:73001"/>
    </reaction>
    <physiologicalReaction direction="left-to-right" evidence="14">
        <dbReference type="Rhea" id="RHEA:38780"/>
    </physiologicalReaction>
</comment>
<evidence type="ECO:0000313" key="23">
    <source>
        <dbReference type="Proteomes" id="UP000314986"/>
    </source>
</evidence>
<evidence type="ECO:0000256" key="11">
    <source>
        <dbReference type="ARBA" id="ARBA00048221"/>
    </source>
</evidence>
<organism evidence="22 23">
    <name type="scientific">Callorhinchus milii</name>
    <name type="common">Ghost shark</name>
    <dbReference type="NCBI Taxonomy" id="7868"/>
    <lineage>
        <taxon>Eukaryota</taxon>
        <taxon>Metazoa</taxon>
        <taxon>Chordata</taxon>
        <taxon>Craniata</taxon>
        <taxon>Vertebrata</taxon>
        <taxon>Chondrichthyes</taxon>
        <taxon>Holocephali</taxon>
        <taxon>Chimaeriformes</taxon>
        <taxon>Callorhinchidae</taxon>
        <taxon>Callorhinchus</taxon>
    </lineage>
</organism>
<dbReference type="SMART" id="SM00085">
    <property type="entry name" value="PA2c"/>
    <property type="match status" value="1"/>
</dbReference>
<dbReference type="InterPro" id="IPR033113">
    <property type="entry name" value="PLA2_histidine"/>
</dbReference>
<comment type="catalytic activity">
    <reaction evidence="11">
        <text>N-hexadecanoyl-1,2-di-(9Z-octadecenoyl)-sn-glycero-3-phosphoethanolamine + H2O = N-hexadecanoyl-1-(9Z-octadecenoyl)-sn-glycero-3-phosphoethanolamine + (9Z)-octadecenoate + H(+)</text>
        <dbReference type="Rhea" id="RHEA:45424"/>
        <dbReference type="ChEBI" id="CHEBI:15377"/>
        <dbReference type="ChEBI" id="CHEBI:15378"/>
        <dbReference type="ChEBI" id="CHEBI:30823"/>
        <dbReference type="ChEBI" id="CHEBI:78097"/>
        <dbReference type="ChEBI" id="CHEBI:85217"/>
    </reaction>
    <physiologicalReaction direction="left-to-right" evidence="11">
        <dbReference type="Rhea" id="RHEA:45425"/>
    </physiologicalReaction>
</comment>
<evidence type="ECO:0000256" key="10">
    <source>
        <dbReference type="ARBA" id="ARBA00048015"/>
    </source>
</evidence>
<evidence type="ECO:0000313" key="22">
    <source>
        <dbReference type="Ensembl" id="ENSCMIP00000009012.1"/>
    </source>
</evidence>
<reference evidence="22" key="5">
    <citation type="submission" date="2025-09" db="UniProtKB">
        <authorList>
            <consortium name="Ensembl"/>
        </authorList>
    </citation>
    <scope>IDENTIFICATION</scope>
</reference>
<feature type="disulfide bond" evidence="18">
    <location>
        <begin position="56"/>
        <end position="72"/>
    </location>
</feature>
<dbReference type="PRINTS" id="PR00389">
    <property type="entry name" value="PHPHLIPASEA2"/>
</dbReference>
<proteinExistence type="inferred from homology"/>
<keyword evidence="8 18" id="KW-1015">Disulfide bond</keyword>
<dbReference type="GO" id="GO:0005102">
    <property type="term" value="F:signaling receptor binding"/>
    <property type="evidence" value="ECO:0007669"/>
    <property type="project" value="UniProtKB-ARBA"/>
</dbReference>
<evidence type="ECO:0000256" key="17">
    <source>
        <dbReference type="PIRSR" id="PIRSR601211-2"/>
    </source>
</evidence>
<dbReference type="GO" id="GO:0005543">
    <property type="term" value="F:phospholipid binding"/>
    <property type="evidence" value="ECO:0007669"/>
    <property type="project" value="TreeGrafter"/>
</dbReference>
<dbReference type="PANTHER" id="PTHR11716:SF94">
    <property type="entry name" value="PHOSPHOLIPASE A2"/>
    <property type="match status" value="1"/>
</dbReference>
<feature type="disulfide bond" evidence="18">
    <location>
        <begin position="78"/>
        <end position="124"/>
    </location>
</feature>
<feature type="binding site" evidence="17">
    <location>
        <position position="55"/>
    </location>
    <ligand>
        <name>Ca(2+)</name>
        <dbReference type="ChEBI" id="CHEBI:29108"/>
    </ligand>
</feature>
<evidence type="ECO:0000256" key="15">
    <source>
        <dbReference type="ARBA" id="ARBA00049039"/>
    </source>
</evidence>
<dbReference type="Ensembl" id="ENSCMIT00000009261.1">
    <property type="protein sequence ID" value="ENSCMIP00000009012.1"/>
    <property type="gene ID" value="ENSCMIG00000004791.1"/>
</dbReference>
<dbReference type="STRING" id="7868.ENSCMIP00000009012"/>
<evidence type="ECO:0000256" key="7">
    <source>
        <dbReference type="ARBA" id="ARBA00023098"/>
    </source>
</evidence>
<reference evidence="23" key="3">
    <citation type="journal article" date="2014" name="Nature">
        <title>Elephant shark genome provides unique insights into gnathostome evolution.</title>
        <authorList>
            <consortium name="International Elephant Shark Genome Sequencing Consortium"/>
            <person name="Venkatesh B."/>
            <person name="Lee A.P."/>
            <person name="Ravi V."/>
            <person name="Maurya A.K."/>
            <person name="Lian M.M."/>
            <person name="Swann J.B."/>
            <person name="Ohta Y."/>
            <person name="Flajnik M.F."/>
            <person name="Sutoh Y."/>
            <person name="Kasahara M."/>
            <person name="Hoon S."/>
            <person name="Gangu V."/>
            <person name="Roy S.W."/>
            <person name="Irimia M."/>
            <person name="Korzh V."/>
            <person name="Kondrychyn I."/>
            <person name="Lim Z.W."/>
            <person name="Tay B.H."/>
            <person name="Tohari S."/>
            <person name="Kong K.W."/>
            <person name="Ho S."/>
            <person name="Lorente-Galdos B."/>
            <person name="Quilez J."/>
            <person name="Marques-Bonet T."/>
            <person name="Raney B.J."/>
            <person name="Ingham P.W."/>
            <person name="Tay A."/>
            <person name="Hillier L.W."/>
            <person name="Minx P."/>
            <person name="Boehm T."/>
            <person name="Wilson R.K."/>
            <person name="Brenner S."/>
            <person name="Warren W.C."/>
        </authorList>
    </citation>
    <scope>NUCLEOTIDE SEQUENCE [LARGE SCALE GENOMIC DNA]</scope>
</reference>
<evidence type="ECO:0000256" key="3">
    <source>
        <dbReference type="ARBA" id="ARBA00022525"/>
    </source>
</evidence>
<dbReference type="InterPro" id="IPR033112">
    <property type="entry name" value="PLA2_Asp_AS"/>
</dbReference>
<dbReference type="GO" id="GO:0005509">
    <property type="term" value="F:calcium ion binding"/>
    <property type="evidence" value="ECO:0007669"/>
    <property type="project" value="InterPro"/>
</dbReference>
<evidence type="ECO:0000256" key="16">
    <source>
        <dbReference type="PIRSR" id="PIRSR601211-1"/>
    </source>
</evidence>
<comment type="cofactor">
    <cofactor evidence="17">
        <name>Ca(2+)</name>
        <dbReference type="ChEBI" id="CHEBI:29108"/>
    </cofactor>
    <text evidence="17">Binds 1 Ca(2+) ion per subunit.</text>
</comment>
<dbReference type="Gene3D" id="1.20.90.10">
    <property type="entry name" value="Phospholipase A2 domain"/>
    <property type="match status" value="1"/>
</dbReference>
<feature type="binding site" evidence="17">
    <location>
        <position position="57"/>
    </location>
    <ligand>
        <name>Ca(2+)</name>
        <dbReference type="ChEBI" id="CHEBI:29108"/>
    </ligand>
</feature>
<reference evidence="23" key="2">
    <citation type="journal article" date="2007" name="PLoS Biol.">
        <title>Survey sequencing and comparative analysis of the elephant shark (Callorhinchus milii) genome.</title>
        <authorList>
            <person name="Venkatesh B."/>
            <person name="Kirkness E.F."/>
            <person name="Loh Y.H."/>
            <person name="Halpern A.L."/>
            <person name="Lee A.P."/>
            <person name="Johnson J."/>
            <person name="Dandona N."/>
            <person name="Viswanathan L.D."/>
            <person name="Tay A."/>
            <person name="Venter J.C."/>
            <person name="Strausberg R.L."/>
            <person name="Brenner S."/>
        </authorList>
    </citation>
    <scope>NUCLEOTIDE SEQUENCE [LARGE SCALE GENOMIC DNA]</scope>
</reference>
<feature type="binding site" evidence="17">
    <location>
        <position position="59"/>
    </location>
    <ligand>
        <name>Ca(2+)</name>
        <dbReference type="ChEBI" id="CHEBI:29108"/>
    </ligand>
</feature>
<comment type="catalytic activity">
    <reaction evidence="13">
        <text>1-hexadecanoyl-2-(5Z,8Z,11Z,14Z-eicosatetraenoyl)-sn-glycero-3-phosphocholine + H2O = 1-hexadecanoyl-sn-glycero-3-phosphocholine + (5Z,8Z,11Z,14Z)-eicosatetraenoate + H(+)</text>
        <dbReference type="Rhea" id="RHEA:40427"/>
        <dbReference type="ChEBI" id="CHEBI:15377"/>
        <dbReference type="ChEBI" id="CHEBI:15378"/>
        <dbReference type="ChEBI" id="CHEBI:32395"/>
        <dbReference type="ChEBI" id="CHEBI:72998"/>
        <dbReference type="ChEBI" id="CHEBI:73003"/>
    </reaction>
    <physiologicalReaction direction="left-to-right" evidence="13">
        <dbReference type="Rhea" id="RHEA:40428"/>
    </physiologicalReaction>
</comment>
<keyword evidence="6 17" id="KW-0106">Calcium</keyword>
<feature type="disulfide bond" evidence="18">
    <location>
        <begin position="111"/>
        <end position="122"/>
    </location>
</feature>
<keyword evidence="7 20" id="KW-0443">Lipid metabolism</keyword>
<dbReference type="AlphaFoldDB" id="A0A4W3H1F8"/>
<dbReference type="GO" id="GO:0047498">
    <property type="term" value="F:calcium-dependent phospholipase A2 activity"/>
    <property type="evidence" value="ECO:0007669"/>
    <property type="project" value="TreeGrafter"/>
</dbReference>
<feature type="domain" description="Phospholipase A2-like central" evidence="21">
    <location>
        <begin position="28"/>
        <end position="151"/>
    </location>
</feature>
<dbReference type="GO" id="GO:0006644">
    <property type="term" value="P:phospholipid metabolic process"/>
    <property type="evidence" value="ECO:0007669"/>
    <property type="project" value="InterPro"/>
</dbReference>
<evidence type="ECO:0000256" key="1">
    <source>
        <dbReference type="ARBA" id="ARBA00004613"/>
    </source>
</evidence>
<dbReference type="EC" id="3.1.1.4" evidence="2 20"/>
<dbReference type="InterPro" id="IPR016090">
    <property type="entry name" value="PLA2-like_dom"/>
</dbReference>
<evidence type="ECO:0000256" key="8">
    <source>
        <dbReference type="ARBA" id="ARBA00023157"/>
    </source>
</evidence>
<evidence type="ECO:0000256" key="18">
    <source>
        <dbReference type="PIRSR" id="PIRSR601211-3"/>
    </source>
</evidence>
<dbReference type="InterPro" id="IPR001211">
    <property type="entry name" value="PLA2"/>
</dbReference>
<comment type="catalytic activity">
    <reaction evidence="9">
        <text>N,1-dihexadecanoyl-2-(9Z,12Z-octadecadienoyl)-sn-glycero-3-phosphoethanolamine + H2O = N,1-dihexadecanoyl-sn-glycero-3-phosphoethanolamine + (9Z,12Z)-octadecadienoate + H(+)</text>
        <dbReference type="Rhea" id="RHEA:56424"/>
        <dbReference type="ChEBI" id="CHEBI:15377"/>
        <dbReference type="ChEBI" id="CHEBI:15378"/>
        <dbReference type="ChEBI" id="CHEBI:30245"/>
        <dbReference type="ChEBI" id="CHEBI:85334"/>
        <dbReference type="ChEBI" id="CHEBI:85335"/>
    </reaction>
    <physiologicalReaction direction="left-to-right" evidence="9">
        <dbReference type="Rhea" id="RHEA:56425"/>
    </physiologicalReaction>
</comment>
<comment type="catalytic activity">
    <reaction evidence="12">
        <text>1,2-dihexadecanoyl-sn-glycero-3-phosphocholine + H2O = 1-hexadecanoyl-sn-glycero-3-phosphocholine + hexadecanoate + H(+)</text>
        <dbReference type="Rhea" id="RHEA:41223"/>
        <dbReference type="ChEBI" id="CHEBI:7896"/>
        <dbReference type="ChEBI" id="CHEBI:15377"/>
        <dbReference type="ChEBI" id="CHEBI:15378"/>
        <dbReference type="ChEBI" id="CHEBI:72998"/>
        <dbReference type="ChEBI" id="CHEBI:72999"/>
    </reaction>
    <physiologicalReaction direction="left-to-right" evidence="12">
        <dbReference type="Rhea" id="RHEA:41224"/>
    </physiologicalReaction>
</comment>
<dbReference type="CDD" id="cd00125">
    <property type="entry name" value="PLA2c"/>
    <property type="match status" value="1"/>
</dbReference>
<feature type="disulfide bond" evidence="18">
    <location>
        <begin position="88"/>
        <end position="117"/>
    </location>
</feature>
<evidence type="ECO:0000256" key="12">
    <source>
        <dbReference type="ARBA" id="ARBA00048227"/>
    </source>
</evidence>
<comment type="subcellular location">
    <subcellularLocation>
        <location evidence="1 20">Secreted</location>
    </subcellularLocation>
</comment>
<dbReference type="PROSITE" id="PS00119">
    <property type="entry name" value="PA2_ASP"/>
    <property type="match status" value="1"/>
</dbReference>
<evidence type="ECO:0000256" key="4">
    <source>
        <dbReference type="ARBA" id="ARBA00022723"/>
    </source>
</evidence>
<dbReference type="GO" id="GO:0016042">
    <property type="term" value="P:lipid catabolic process"/>
    <property type="evidence" value="ECO:0007669"/>
    <property type="project" value="InterPro"/>
</dbReference>
<keyword evidence="5 20" id="KW-0378">Hydrolase</keyword>
<dbReference type="InParanoid" id="A0A4W3H1F8"/>
<dbReference type="OMA" id="KIVVECW"/>
<protein>
    <recommendedName>
        <fullName evidence="2 20">Phospholipase A2</fullName>
        <ecNumber evidence="2 20">3.1.1.4</ecNumber>
    </recommendedName>
</protein>
<dbReference type="Proteomes" id="UP000314986">
    <property type="component" value="Unassembled WGS sequence"/>
</dbReference>
<dbReference type="PROSITE" id="PS00118">
    <property type="entry name" value="PA2_HIS"/>
    <property type="match status" value="1"/>
</dbReference>
<dbReference type="GO" id="GO:0005576">
    <property type="term" value="C:extracellular region"/>
    <property type="evidence" value="ECO:0007669"/>
    <property type="project" value="UniProtKB-SubCell"/>
</dbReference>
<reference evidence="22" key="4">
    <citation type="submission" date="2025-08" db="UniProtKB">
        <authorList>
            <consortium name="Ensembl"/>
        </authorList>
    </citation>
    <scope>IDENTIFICATION</scope>
</reference>
<sequence>MNIFTSIAATLIKLKSGANANANVGPRALWQFGEMIKCALPESSPILDFNDYGCFCGVGGSGNPVDELDSCCQTHDLCYNAAKTHPECTDITDHPYVALYDFTCSGTSITCSTNNGCKMSVCNCDREASMCFAEAPYNEEYKNLDKDLYCK</sequence>
<reference evidence="23" key="1">
    <citation type="journal article" date="2006" name="Science">
        <title>Ancient noncoding elements conserved in the human genome.</title>
        <authorList>
            <person name="Venkatesh B."/>
            <person name="Kirkness E.F."/>
            <person name="Loh Y.H."/>
            <person name="Halpern A.L."/>
            <person name="Lee A.P."/>
            <person name="Johnson J."/>
            <person name="Dandona N."/>
            <person name="Viswanathan L.D."/>
            <person name="Tay A."/>
            <person name="Venter J.C."/>
            <person name="Strausberg R.L."/>
            <person name="Brenner S."/>
        </authorList>
    </citation>
    <scope>NUCLEOTIDE SEQUENCE [LARGE SCALE GENOMIC DNA]</scope>
</reference>
<keyword evidence="23" id="KW-1185">Reference proteome</keyword>
<feature type="active site" evidence="16">
    <location>
        <position position="75"/>
    </location>
</feature>
<evidence type="ECO:0000256" key="5">
    <source>
        <dbReference type="ARBA" id="ARBA00022801"/>
    </source>
</evidence>
<comment type="catalytic activity">
    <reaction evidence="15">
        <text>1-hexadecanoyl-2-(9Z,12Z-octadecadienoyl)-sn-glycero-3-phosphoethanolamine + H2O = 1-hexadecanoyl-sn-glycero-3-phosphoethanolamine + (9Z,12Z)-octadecadienoate + H(+)</text>
        <dbReference type="Rhea" id="RHEA:40815"/>
        <dbReference type="ChEBI" id="CHEBI:15377"/>
        <dbReference type="ChEBI" id="CHEBI:15378"/>
        <dbReference type="ChEBI" id="CHEBI:30245"/>
        <dbReference type="ChEBI" id="CHEBI:73004"/>
        <dbReference type="ChEBI" id="CHEBI:73008"/>
    </reaction>
    <physiologicalReaction direction="left-to-right" evidence="15">
        <dbReference type="Rhea" id="RHEA:40816"/>
    </physiologicalReaction>
</comment>
<evidence type="ECO:0000256" key="20">
    <source>
        <dbReference type="RuleBase" id="RU361236"/>
    </source>
</evidence>
<evidence type="ECO:0000256" key="13">
    <source>
        <dbReference type="ARBA" id="ARBA00048373"/>
    </source>
</evidence>
<comment type="catalytic activity">
    <reaction evidence="20">
        <text>a 1,2-diacyl-sn-glycero-3-phosphocholine + H2O = a 1-acyl-sn-glycero-3-phosphocholine + a fatty acid + H(+)</text>
        <dbReference type="Rhea" id="RHEA:15801"/>
        <dbReference type="ChEBI" id="CHEBI:15377"/>
        <dbReference type="ChEBI" id="CHEBI:15378"/>
        <dbReference type="ChEBI" id="CHEBI:28868"/>
        <dbReference type="ChEBI" id="CHEBI:57643"/>
        <dbReference type="ChEBI" id="CHEBI:58168"/>
        <dbReference type="EC" id="3.1.1.4"/>
    </reaction>
</comment>
<feature type="binding site" evidence="17">
    <location>
        <position position="76"/>
    </location>
    <ligand>
        <name>Ca(2+)</name>
        <dbReference type="ChEBI" id="CHEBI:29108"/>
    </ligand>
</feature>
<evidence type="ECO:0000256" key="14">
    <source>
        <dbReference type="ARBA" id="ARBA00048699"/>
    </source>
</evidence>
<evidence type="ECO:0000259" key="21">
    <source>
        <dbReference type="SMART" id="SM00085"/>
    </source>
</evidence>
<dbReference type="InterPro" id="IPR036444">
    <property type="entry name" value="PLipase_A2_dom_sf"/>
</dbReference>
<keyword evidence="4 17" id="KW-0479">Metal-binding</keyword>
<comment type="similarity">
    <text evidence="19">Belongs to the phospholipase A2 family.</text>
</comment>
<keyword evidence="3 20" id="KW-0964">Secreted</keyword>
<dbReference type="Pfam" id="PF00068">
    <property type="entry name" value="Phospholip_A2_1"/>
    <property type="match status" value="1"/>
</dbReference>
<evidence type="ECO:0000256" key="19">
    <source>
        <dbReference type="RuleBase" id="RU003654"/>
    </source>
</evidence>
<dbReference type="PANTHER" id="PTHR11716">
    <property type="entry name" value="PHOSPHOLIPASE A2 FAMILY MEMBER"/>
    <property type="match status" value="1"/>
</dbReference>
<dbReference type="SUPFAM" id="SSF48619">
    <property type="entry name" value="Phospholipase A2, PLA2"/>
    <property type="match status" value="1"/>
</dbReference>
<dbReference type="GeneTree" id="ENSGT00940000154885"/>
<comment type="catalytic activity">
    <reaction evidence="10">
        <text>1-hexadecanoyl-2-(9Z-octadecenoyl)-sn-glycero-3-phospho-(1'-sn-glycerol) + H2O = 1-hexadecanoyl-sn-glycero-3-phospho-(1'-sn-glycerol) + (9Z)-octadecenoate + H(+)</text>
        <dbReference type="Rhea" id="RHEA:40919"/>
        <dbReference type="ChEBI" id="CHEBI:15377"/>
        <dbReference type="ChEBI" id="CHEBI:15378"/>
        <dbReference type="ChEBI" id="CHEBI:30823"/>
        <dbReference type="ChEBI" id="CHEBI:72841"/>
        <dbReference type="ChEBI" id="CHEBI:75158"/>
    </reaction>
    <physiologicalReaction direction="left-to-right" evidence="10">
        <dbReference type="Rhea" id="RHEA:40920"/>
    </physiologicalReaction>
</comment>